<dbReference type="AlphaFoldDB" id="A0A423H710"/>
<proteinExistence type="predicted"/>
<name>A0A423H710_9PSED</name>
<evidence type="ECO:0000256" key="1">
    <source>
        <dbReference type="SAM" id="SignalP"/>
    </source>
</evidence>
<dbReference type="OrthoDB" id="6766953at2"/>
<organism evidence="2 3">
    <name type="scientific">Pseudomonas brassicacearum</name>
    <dbReference type="NCBI Taxonomy" id="930166"/>
    <lineage>
        <taxon>Bacteria</taxon>
        <taxon>Pseudomonadati</taxon>
        <taxon>Pseudomonadota</taxon>
        <taxon>Gammaproteobacteria</taxon>
        <taxon>Pseudomonadales</taxon>
        <taxon>Pseudomonadaceae</taxon>
        <taxon>Pseudomonas</taxon>
    </lineage>
</organism>
<reference evidence="2 3" key="1">
    <citation type="submission" date="2016-10" db="EMBL/GenBank/DDBJ databases">
        <title>Comparative genome analysis of multiple Pseudomonas spp. focuses on biocontrol and plant growth promoting traits.</title>
        <authorList>
            <person name="Tao X.-Y."/>
            <person name="Taylor C.G."/>
        </authorList>
    </citation>
    <scope>NUCLEOTIDE SEQUENCE [LARGE SCALE GENOMIC DNA]</scope>
    <source>
        <strain evidence="2 3">48H11</strain>
    </source>
</reference>
<sequence length="301" mass="33120">MKLSLTMACLITAGFTAHLYADNDTFGTQISAQVTANYADTRDSCGSYAQPAFACSGVIIRSTRYSDAYRSWEPSPKSKASGGVSFSYLRADSKFNEMAGVGRNGFIRYPDHQMPAGMNRTQVICAFPIDGGSDERQVLGCDDSNLTPEFESSCQRQGITTAEQWYAFYLKNDKSHHRQCSFDVLTGPTGPAAKEFIETLRAMQYIQDESFGSLGKSNNELRIATWADGLGKAFPVMSFFYIEGGLEAAQKDQKAFHAETGRFVPILNVTLPRSPSEDATFTYLPSDQLALNDRSGQSSHR</sequence>
<dbReference type="EMBL" id="MOBJ01000008">
    <property type="protein sequence ID" value="RON08975.1"/>
    <property type="molecule type" value="Genomic_DNA"/>
</dbReference>
<evidence type="ECO:0008006" key="4">
    <source>
        <dbReference type="Google" id="ProtNLM"/>
    </source>
</evidence>
<protein>
    <recommendedName>
        <fullName evidence="4">Halovibrin HvnA</fullName>
    </recommendedName>
</protein>
<dbReference type="Proteomes" id="UP000286071">
    <property type="component" value="Unassembled WGS sequence"/>
</dbReference>
<accession>A0A423H710</accession>
<gene>
    <name evidence="2" type="ORF">BK659_12055</name>
</gene>
<feature type="chain" id="PRO_5019041898" description="Halovibrin HvnA" evidence="1">
    <location>
        <begin position="22"/>
        <end position="301"/>
    </location>
</feature>
<dbReference type="RefSeq" id="WP_123425373.1">
    <property type="nucleotide sequence ID" value="NZ_MOBJ01000008.1"/>
</dbReference>
<feature type="signal peptide" evidence="1">
    <location>
        <begin position="1"/>
        <end position="21"/>
    </location>
</feature>
<keyword evidence="1" id="KW-0732">Signal</keyword>
<evidence type="ECO:0000313" key="2">
    <source>
        <dbReference type="EMBL" id="RON08975.1"/>
    </source>
</evidence>
<evidence type="ECO:0000313" key="3">
    <source>
        <dbReference type="Proteomes" id="UP000286071"/>
    </source>
</evidence>
<comment type="caution">
    <text evidence="2">The sequence shown here is derived from an EMBL/GenBank/DDBJ whole genome shotgun (WGS) entry which is preliminary data.</text>
</comment>